<feature type="transmembrane region" description="Helical" evidence="1">
    <location>
        <begin position="255"/>
        <end position="277"/>
    </location>
</feature>
<feature type="transmembrane region" description="Helical" evidence="1">
    <location>
        <begin position="119"/>
        <end position="144"/>
    </location>
</feature>
<organism evidence="2 3">
    <name type="scientific">Amniculicola lignicola CBS 123094</name>
    <dbReference type="NCBI Taxonomy" id="1392246"/>
    <lineage>
        <taxon>Eukaryota</taxon>
        <taxon>Fungi</taxon>
        <taxon>Dikarya</taxon>
        <taxon>Ascomycota</taxon>
        <taxon>Pezizomycotina</taxon>
        <taxon>Dothideomycetes</taxon>
        <taxon>Pleosporomycetidae</taxon>
        <taxon>Pleosporales</taxon>
        <taxon>Amniculicolaceae</taxon>
        <taxon>Amniculicola</taxon>
    </lineage>
</organism>
<keyword evidence="3" id="KW-1185">Reference proteome</keyword>
<dbReference type="Proteomes" id="UP000799779">
    <property type="component" value="Unassembled WGS sequence"/>
</dbReference>
<keyword evidence="1" id="KW-1133">Transmembrane helix</keyword>
<evidence type="ECO:0000313" key="2">
    <source>
        <dbReference type="EMBL" id="KAF2002590.1"/>
    </source>
</evidence>
<protein>
    <submittedName>
        <fullName evidence="2">Uncharacterized protein</fullName>
    </submittedName>
</protein>
<dbReference type="AlphaFoldDB" id="A0A6A5WKX3"/>
<proteinExistence type="predicted"/>
<name>A0A6A5WKX3_9PLEO</name>
<evidence type="ECO:0000256" key="1">
    <source>
        <dbReference type="SAM" id="Phobius"/>
    </source>
</evidence>
<dbReference type="OrthoDB" id="3754585at2759"/>
<feature type="transmembrane region" description="Helical" evidence="1">
    <location>
        <begin position="12"/>
        <end position="33"/>
    </location>
</feature>
<reference evidence="2" key="1">
    <citation type="journal article" date="2020" name="Stud. Mycol.">
        <title>101 Dothideomycetes genomes: a test case for predicting lifestyles and emergence of pathogens.</title>
        <authorList>
            <person name="Haridas S."/>
            <person name="Albert R."/>
            <person name="Binder M."/>
            <person name="Bloem J."/>
            <person name="Labutti K."/>
            <person name="Salamov A."/>
            <person name="Andreopoulos B."/>
            <person name="Baker S."/>
            <person name="Barry K."/>
            <person name="Bills G."/>
            <person name="Bluhm B."/>
            <person name="Cannon C."/>
            <person name="Castanera R."/>
            <person name="Culley D."/>
            <person name="Daum C."/>
            <person name="Ezra D."/>
            <person name="Gonzalez J."/>
            <person name="Henrissat B."/>
            <person name="Kuo A."/>
            <person name="Liang C."/>
            <person name="Lipzen A."/>
            <person name="Lutzoni F."/>
            <person name="Magnuson J."/>
            <person name="Mondo S."/>
            <person name="Nolan M."/>
            <person name="Ohm R."/>
            <person name="Pangilinan J."/>
            <person name="Park H.-J."/>
            <person name="Ramirez L."/>
            <person name="Alfaro M."/>
            <person name="Sun H."/>
            <person name="Tritt A."/>
            <person name="Yoshinaga Y."/>
            <person name="Zwiers L.-H."/>
            <person name="Turgeon B."/>
            <person name="Goodwin S."/>
            <person name="Spatafora J."/>
            <person name="Crous P."/>
            <person name="Grigoriev I."/>
        </authorList>
    </citation>
    <scope>NUCLEOTIDE SEQUENCE</scope>
    <source>
        <strain evidence="2">CBS 123094</strain>
    </source>
</reference>
<evidence type="ECO:0000313" key="3">
    <source>
        <dbReference type="Proteomes" id="UP000799779"/>
    </source>
</evidence>
<keyword evidence="1" id="KW-0472">Membrane</keyword>
<keyword evidence="1" id="KW-0812">Transmembrane</keyword>
<sequence length="336" mass="36539">MACELSPSAAAFSSMLSAFIGSVFNGLFSGLWVAFFTGWLAWFAVLRILAAGLFEFYITIKTGTNINAGDDNQYSTIGMNVLDVTGTQGGEGRAAHRSTGAEDEEALSQPKQLQRTVTVFGWLGWAWSALYTPISQTIWISVHITSGNGILQVVRALAIAVSALGLTYDYKQRYAASVGRKWGPWAFVTFNMWNSTACLMLGAEAMLLLIHGALKSDSSIPIPLLVIYPIFSIIWAIASWHILPPIDGARPGVNIFADVFMGAFAGVFVAAPAFALWQNKNFDANSARMMYGTSESGLSLREFLKCQGPSFLEKFAASYYALNKISCLATLRTQQK</sequence>
<feature type="transmembrane region" description="Helical" evidence="1">
    <location>
        <begin position="222"/>
        <end position="243"/>
    </location>
</feature>
<gene>
    <name evidence="2" type="ORF">P154DRAFT_593587</name>
</gene>
<feature type="transmembrane region" description="Helical" evidence="1">
    <location>
        <begin position="39"/>
        <end position="58"/>
    </location>
</feature>
<feature type="transmembrane region" description="Helical" evidence="1">
    <location>
        <begin position="182"/>
        <end position="210"/>
    </location>
</feature>
<dbReference type="EMBL" id="ML977576">
    <property type="protein sequence ID" value="KAF2002590.1"/>
    <property type="molecule type" value="Genomic_DNA"/>
</dbReference>
<accession>A0A6A5WKX3</accession>
<feature type="transmembrane region" description="Helical" evidence="1">
    <location>
        <begin position="150"/>
        <end position="170"/>
    </location>
</feature>